<reference evidence="12 13" key="1">
    <citation type="submission" date="2016-11" db="EMBL/GenBank/DDBJ databases">
        <authorList>
            <person name="Jaros S."/>
            <person name="Januszkiewicz K."/>
            <person name="Wedrychowicz H."/>
        </authorList>
    </citation>
    <scope>NUCLEOTIDE SEQUENCE [LARGE SCALE GENOMIC DNA]</scope>
    <source>
        <strain evidence="12 13">DSM 4740</strain>
    </source>
</reference>
<comment type="similarity">
    <text evidence="11">Belongs to the CysZ family.</text>
</comment>
<dbReference type="InterPro" id="IPR050480">
    <property type="entry name" value="CysZ-like"/>
</dbReference>
<dbReference type="PANTHER" id="PTHR37468">
    <property type="entry name" value="SULFATE TRANSPORTER CYSZ"/>
    <property type="match status" value="1"/>
</dbReference>
<keyword evidence="9 11" id="KW-0472">Membrane</keyword>
<evidence type="ECO:0000313" key="12">
    <source>
        <dbReference type="EMBL" id="SHM14186.1"/>
    </source>
</evidence>
<dbReference type="GO" id="GO:0019344">
    <property type="term" value="P:cysteine biosynthetic process"/>
    <property type="evidence" value="ECO:0007669"/>
    <property type="project" value="UniProtKB-UniRule"/>
</dbReference>
<evidence type="ECO:0000256" key="11">
    <source>
        <dbReference type="HAMAP-Rule" id="MF_00468"/>
    </source>
</evidence>
<dbReference type="Proteomes" id="UP000184123">
    <property type="component" value="Unassembled WGS sequence"/>
</dbReference>
<dbReference type="InterPro" id="IPR022985">
    <property type="entry name" value="Sulfate_CysZ"/>
</dbReference>
<dbReference type="AlphaFoldDB" id="A0A1M7GDD7"/>
<sequence length="292" mass="33226">MPVSLRAIVTDDGPLSLSLSLSLSMFVLSMLLRCGGVNVLPRICDMLNAMDAMRRGTRLVYSRGLRRYVFLPILINLLVYAAMFGYVLSEFGGWLESWMAMVPGWLSWLEWLIWPLFVVSLVLIVFFSFTLVTHLIAAPFYGFLAARAEVELTGREPLDDRGWLKTGVDALGREMVKLAYILPRMIALFIFSWIPVLNLVAPLLWAMFTAWVMAITYLDYPMDNNKVSFRDMRQRLSARWWPSLSFGGLVTLVTWIPLANLFLLPGAVAGAVLMWDQHYRQLPAVTHQKGRN</sequence>
<organism evidence="12 13">
    <name type="scientific">Halomonas cupida</name>
    <dbReference type="NCBI Taxonomy" id="44933"/>
    <lineage>
        <taxon>Bacteria</taxon>
        <taxon>Pseudomonadati</taxon>
        <taxon>Pseudomonadota</taxon>
        <taxon>Gammaproteobacteria</taxon>
        <taxon>Oceanospirillales</taxon>
        <taxon>Halomonadaceae</taxon>
        <taxon>Halomonas</taxon>
    </lineage>
</organism>
<keyword evidence="2 11" id="KW-0813">Transport</keyword>
<comment type="function">
    <text evidence="11">High affinity, high specificity proton-dependent sulfate transporter, which mediates sulfate uptake. Provides the sulfur source for the cysteine synthesis pathway.</text>
</comment>
<feature type="transmembrane region" description="Helical" evidence="11">
    <location>
        <begin position="65"/>
        <end position="88"/>
    </location>
</feature>
<proteinExistence type="inferred from homology"/>
<dbReference type="GO" id="GO:0009675">
    <property type="term" value="F:high-affinity sulfate:proton symporter activity"/>
    <property type="evidence" value="ECO:0007669"/>
    <property type="project" value="TreeGrafter"/>
</dbReference>
<dbReference type="InterPro" id="IPR059112">
    <property type="entry name" value="CysZ/EI24"/>
</dbReference>
<keyword evidence="6 11" id="KW-0812">Transmembrane</keyword>
<evidence type="ECO:0000256" key="8">
    <source>
        <dbReference type="ARBA" id="ARBA00023032"/>
    </source>
</evidence>
<keyword evidence="7 11" id="KW-1133">Transmembrane helix</keyword>
<comment type="subcellular location">
    <subcellularLocation>
        <location evidence="11">Cell inner membrane</location>
        <topology evidence="11">Multi-pass membrane protein</topology>
    </subcellularLocation>
    <subcellularLocation>
        <location evidence="1">Membrane</location>
        <topology evidence="1">Multi-pass membrane protein</topology>
    </subcellularLocation>
</comment>
<evidence type="ECO:0000256" key="2">
    <source>
        <dbReference type="ARBA" id="ARBA00022448"/>
    </source>
</evidence>
<feature type="transmembrane region" description="Helical" evidence="11">
    <location>
        <begin position="240"/>
        <end position="264"/>
    </location>
</feature>
<accession>A0A1M7GDD7</accession>
<protein>
    <recommendedName>
        <fullName evidence="11">Sulfate transporter CysZ</fullName>
    </recommendedName>
</protein>
<keyword evidence="10 11" id="KW-0198">Cysteine biosynthesis</keyword>
<name>A0A1M7GDD7_9GAMM</name>
<keyword evidence="5 11" id="KW-0028">Amino-acid biosynthesis</keyword>
<evidence type="ECO:0000256" key="3">
    <source>
        <dbReference type="ARBA" id="ARBA00022475"/>
    </source>
</evidence>
<dbReference type="STRING" id="44933.SAMN05660971_02299"/>
<dbReference type="HAMAP" id="MF_00468">
    <property type="entry name" value="CysZ"/>
    <property type="match status" value="1"/>
</dbReference>
<dbReference type="GO" id="GO:0005886">
    <property type="term" value="C:plasma membrane"/>
    <property type="evidence" value="ECO:0007669"/>
    <property type="project" value="UniProtKB-SubCell"/>
</dbReference>
<dbReference type="EMBL" id="FRCA01000005">
    <property type="protein sequence ID" value="SHM14186.1"/>
    <property type="molecule type" value="Genomic_DNA"/>
</dbReference>
<keyword evidence="8 11" id="KW-0764">Sulfate transport</keyword>
<evidence type="ECO:0000256" key="6">
    <source>
        <dbReference type="ARBA" id="ARBA00022692"/>
    </source>
</evidence>
<evidence type="ECO:0000256" key="4">
    <source>
        <dbReference type="ARBA" id="ARBA00022519"/>
    </source>
</evidence>
<feature type="transmembrane region" description="Helical" evidence="11">
    <location>
        <begin position="108"/>
        <end position="137"/>
    </location>
</feature>
<evidence type="ECO:0000256" key="7">
    <source>
        <dbReference type="ARBA" id="ARBA00022989"/>
    </source>
</evidence>
<keyword evidence="4 11" id="KW-0997">Cell inner membrane</keyword>
<dbReference type="PANTHER" id="PTHR37468:SF1">
    <property type="entry name" value="SULFATE TRANSPORTER CYSZ"/>
    <property type="match status" value="1"/>
</dbReference>
<dbReference type="NCBIfam" id="NF003433">
    <property type="entry name" value="PRK04949.1"/>
    <property type="match status" value="1"/>
</dbReference>
<dbReference type="GO" id="GO:0000103">
    <property type="term" value="P:sulfate assimilation"/>
    <property type="evidence" value="ECO:0007669"/>
    <property type="project" value="InterPro"/>
</dbReference>
<evidence type="ECO:0000256" key="10">
    <source>
        <dbReference type="ARBA" id="ARBA00023192"/>
    </source>
</evidence>
<dbReference type="Pfam" id="PF07264">
    <property type="entry name" value="EI24"/>
    <property type="match status" value="1"/>
</dbReference>
<feature type="transmembrane region" description="Helical" evidence="11">
    <location>
        <begin position="20"/>
        <end position="44"/>
    </location>
</feature>
<gene>
    <name evidence="11" type="primary">cysZ</name>
    <name evidence="12" type="ORF">SAMN05660971_02299</name>
</gene>
<feature type="transmembrane region" description="Helical" evidence="11">
    <location>
        <begin position="178"/>
        <end position="197"/>
    </location>
</feature>
<evidence type="ECO:0000256" key="9">
    <source>
        <dbReference type="ARBA" id="ARBA00023136"/>
    </source>
</evidence>
<keyword evidence="3 11" id="KW-1003">Cell membrane</keyword>
<evidence type="ECO:0000256" key="1">
    <source>
        <dbReference type="ARBA" id="ARBA00004141"/>
    </source>
</evidence>
<evidence type="ECO:0000313" key="13">
    <source>
        <dbReference type="Proteomes" id="UP000184123"/>
    </source>
</evidence>
<evidence type="ECO:0000256" key="5">
    <source>
        <dbReference type="ARBA" id="ARBA00022605"/>
    </source>
</evidence>